<dbReference type="PANTHER" id="PTHR43441">
    <property type="entry name" value="RIBOSOMAL-PROTEIN-SERINE ACETYLTRANSFERASE"/>
    <property type="match status" value="1"/>
</dbReference>
<proteinExistence type="predicted"/>
<dbReference type="InterPro" id="IPR016181">
    <property type="entry name" value="Acyl_CoA_acyltransferase"/>
</dbReference>
<dbReference type="InterPro" id="IPR051908">
    <property type="entry name" value="Ribosomal_N-acetyltransferase"/>
</dbReference>
<dbReference type="PANTHER" id="PTHR43441:SF11">
    <property type="entry name" value="RIBOSOMAL-PROTEIN-SERINE ACETYLTRANSFERASE"/>
    <property type="match status" value="1"/>
</dbReference>
<dbReference type="Gene3D" id="3.40.630.30">
    <property type="match status" value="1"/>
</dbReference>
<dbReference type="Pfam" id="PF13302">
    <property type="entry name" value="Acetyltransf_3"/>
    <property type="match status" value="1"/>
</dbReference>
<dbReference type="CDD" id="cd04301">
    <property type="entry name" value="NAT_SF"/>
    <property type="match status" value="1"/>
</dbReference>
<feature type="domain" description="N-acetyltransferase" evidence="1">
    <location>
        <begin position="36"/>
        <end position="203"/>
    </location>
</feature>
<organism evidence="2 3">
    <name type="scientific">Homoserinibacter gongjuensis</name>
    <dbReference type="NCBI Taxonomy" id="1162968"/>
    <lineage>
        <taxon>Bacteria</taxon>
        <taxon>Bacillati</taxon>
        <taxon>Actinomycetota</taxon>
        <taxon>Actinomycetes</taxon>
        <taxon>Micrococcales</taxon>
        <taxon>Microbacteriaceae</taxon>
        <taxon>Homoserinibacter</taxon>
    </lineage>
</organism>
<evidence type="ECO:0000313" key="2">
    <source>
        <dbReference type="EMBL" id="GMA92386.1"/>
    </source>
</evidence>
<accession>A0ABQ6JY03</accession>
<evidence type="ECO:0000313" key="3">
    <source>
        <dbReference type="Proteomes" id="UP001157069"/>
    </source>
</evidence>
<dbReference type="InterPro" id="IPR000182">
    <property type="entry name" value="GNAT_dom"/>
</dbReference>
<reference evidence="3" key="1">
    <citation type="journal article" date="2019" name="Int. J. Syst. Evol. Microbiol.">
        <title>The Global Catalogue of Microorganisms (GCM) 10K type strain sequencing project: providing services to taxonomists for standard genome sequencing and annotation.</title>
        <authorList>
            <consortium name="The Broad Institute Genomics Platform"/>
            <consortium name="The Broad Institute Genome Sequencing Center for Infectious Disease"/>
            <person name="Wu L."/>
            <person name="Ma J."/>
        </authorList>
    </citation>
    <scope>NUCLEOTIDE SEQUENCE [LARGE SCALE GENOMIC DNA]</scope>
    <source>
        <strain evidence="3">NBRC 108755</strain>
    </source>
</reference>
<keyword evidence="3" id="KW-1185">Reference proteome</keyword>
<comment type="caution">
    <text evidence="2">The sequence shown here is derived from an EMBL/GenBank/DDBJ whole genome shotgun (WGS) entry which is preliminary data.</text>
</comment>
<protein>
    <submittedName>
        <fullName evidence="2">N-acetyltransferase</fullName>
    </submittedName>
</protein>
<dbReference type="SUPFAM" id="SSF55729">
    <property type="entry name" value="Acyl-CoA N-acyltransferases (Nat)"/>
    <property type="match status" value="1"/>
</dbReference>
<gene>
    <name evidence="2" type="ORF">GCM10025869_29150</name>
</gene>
<sequence length="213" mass="23771">MRCRSWHDWPDDRSRRALAVRASPAPAELLLETDRLTLRPLTDDDVEAMTVYRGDPDVCRFLPFPPQTAGDIRARIGRVFGSTSLEGENGGVPVAIVRRDDGELIGDLVLFHLDAANGTVEIGWVIRPDVTGRGYATEACRALVDAAFRIYGVRRVVARIDAENTASARLAERLGMRLEARLVESEWYKGRWGDELDYAILAREWRQGGLPPA</sequence>
<evidence type="ECO:0000259" key="1">
    <source>
        <dbReference type="PROSITE" id="PS51186"/>
    </source>
</evidence>
<name>A0ABQ6JY03_9MICO</name>
<dbReference type="EMBL" id="BSVA01000001">
    <property type="protein sequence ID" value="GMA92386.1"/>
    <property type="molecule type" value="Genomic_DNA"/>
</dbReference>
<dbReference type="Proteomes" id="UP001157069">
    <property type="component" value="Unassembled WGS sequence"/>
</dbReference>
<dbReference type="PROSITE" id="PS51186">
    <property type="entry name" value="GNAT"/>
    <property type="match status" value="1"/>
</dbReference>
<dbReference type="RefSeq" id="WP_284301116.1">
    <property type="nucleotide sequence ID" value="NZ_BSVA01000001.1"/>
</dbReference>